<dbReference type="EMBL" id="JAPFCC010000001">
    <property type="protein sequence ID" value="MCW7552545.1"/>
    <property type="molecule type" value="Genomic_DNA"/>
</dbReference>
<dbReference type="RefSeq" id="WP_262567498.1">
    <property type="nucleotide sequence ID" value="NZ_JAPFCC010000001.1"/>
</dbReference>
<dbReference type="Proteomes" id="UP001209854">
    <property type="component" value="Unassembled WGS sequence"/>
</dbReference>
<proteinExistence type="predicted"/>
<comment type="caution">
    <text evidence="1">The sequence shown here is derived from an EMBL/GenBank/DDBJ whole genome shotgun (WGS) entry which is preliminary data.</text>
</comment>
<gene>
    <name evidence="1" type="ORF">NX722_07765</name>
</gene>
<protein>
    <submittedName>
        <fullName evidence="1">Uncharacterized protein</fullName>
    </submittedName>
</protein>
<dbReference type="PROSITE" id="PS51257">
    <property type="entry name" value="PROKAR_LIPOPROTEIN"/>
    <property type="match status" value="1"/>
</dbReference>
<evidence type="ECO:0000313" key="1">
    <source>
        <dbReference type="EMBL" id="MCW7552545.1"/>
    </source>
</evidence>
<evidence type="ECO:0000313" key="2">
    <source>
        <dbReference type="Proteomes" id="UP001209854"/>
    </source>
</evidence>
<reference evidence="1 2" key="1">
    <citation type="submission" date="2022-10" db="EMBL/GenBank/DDBJ databases">
        <title>High-quality genome sequences of two octocoral-associated bacteria, Endozoicomonas euniceicola EF212 and Endozoicomonas gorgoniicola PS125.</title>
        <authorList>
            <person name="Chiou Y.-J."/>
            <person name="Chen Y.-H."/>
        </authorList>
    </citation>
    <scope>NUCLEOTIDE SEQUENCE [LARGE SCALE GENOMIC DNA]</scope>
    <source>
        <strain evidence="1 2">PS125</strain>
    </source>
</reference>
<name>A0ABT3MT43_9GAMM</name>
<accession>A0ABT3MT43</accession>
<sequence>MITRSVPYSLRYISYGFLYLLFLLAAVLLSCSQSVYAQPCSLKTHVDPLKSTQSFFDCVDKDEFVDSGILSFKYTYDGRHDYQDNHKPPAIPTSPEQPGLDYYLDKYNANYDYYNNQVWFHYLKKVIPLGASFHLYGLFQTVSLLSMNQLEMLALSSTIGSVFNLGEDASLEYSRLNEKSALTAIGTSTSPVTYPTAQGRLAGGLSVLAVDMTLEAFFNHNTPNIEALTFSQTVSAFSKSVAITGQLTKSLISKIEKNCISAGYTPDDCEILSQGSAAAFLGALISAGAVTGLTSMKITDGIRAGKLKSVTDKVAADYVKELKQANYAYPEMDASQKALRYAREQFPRASTVTAAYVTKGLAVSACKKLVSELDMGENTMQYRDPLCLAIVSSISLTAAWLGLNSDKWVTGGFSGVYIDNVHESDGMHMTDAVMLAAESYANSPTVKDLLKMGAGTLSFSVFYAANRALPNSAVAMNARNGAHLSLVLDGTQIVMSHSIPFALVAPELAFDIAYQALYTLSNPSHVLPQKDNKQLNMQSDLDNGNYKVPIFNRCIVTNTVGTTTESYQTNHNCY</sequence>
<keyword evidence="2" id="KW-1185">Reference proteome</keyword>
<organism evidence="1 2">
    <name type="scientific">Endozoicomonas gorgoniicola</name>
    <dbReference type="NCBI Taxonomy" id="1234144"/>
    <lineage>
        <taxon>Bacteria</taxon>
        <taxon>Pseudomonadati</taxon>
        <taxon>Pseudomonadota</taxon>
        <taxon>Gammaproteobacteria</taxon>
        <taxon>Oceanospirillales</taxon>
        <taxon>Endozoicomonadaceae</taxon>
        <taxon>Endozoicomonas</taxon>
    </lineage>
</organism>